<name>A0ABY7H6E1_9BACT</name>
<reference evidence="1" key="1">
    <citation type="submission" date="2022-11" db="EMBL/GenBank/DDBJ databases">
        <title>Minimal conservation of predation-associated metabolite biosynthetic gene clusters underscores biosynthetic potential of Myxococcota including descriptions for ten novel species: Archangium lansinium sp. nov., Myxococcus landrumus sp. nov., Nannocystis bai.</title>
        <authorList>
            <person name="Ahearne A."/>
            <person name="Stevens C."/>
            <person name="Dowd S."/>
        </authorList>
    </citation>
    <scope>NUCLEOTIDE SEQUENCE</scope>
    <source>
        <strain evidence="1">Fl3</strain>
    </source>
</reference>
<dbReference type="Proteomes" id="UP001164459">
    <property type="component" value="Chromosome"/>
</dbReference>
<proteinExistence type="predicted"/>
<sequence length="218" mass="23565">MSSQAHTTWRSASGSASWIYRPRAAANGGPGGDSLVSPEQRSRWISRVVATLPALLGSFARATDLEVSTRSKGEGALALEADEPGALERAREFIRQNGDVVEVCITLTLECEGLDLQPIEIDRGALLWIDVDLDDDGQLDPTTDDPIRLRLQLNADIHAPLSWGNVRDNTALAALNAGRLAGALERIELAVPAELIEIDAPDYPDMVDPRGFFVPRTT</sequence>
<evidence type="ECO:0000313" key="2">
    <source>
        <dbReference type="Proteomes" id="UP001164459"/>
    </source>
</evidence>
<evidence type="ECO:0000313" key="1">
    <source>
        <dbReference type="EMBL" id="WAS94844.1"/>
    </source>
</evidence>
<gene>
    <name evidence="1" type="ORF">O0S08_01675</name>
</gene>
<keyword evidence="2" id="KW-1185">Reference proteome</keyword>
<organism evidence="1 2">
    <name type="scientific">Nannocystis punicea</name>
    <dbReference type="NCBI Taxonomy" id="2995304"/>
    <lineage>
        <taxon>Bacteria</taxon>
        <taxon>Pseudomonadati</taxon>
        <taxon>Myxococcota</taxon>
        <taxon>Polyangia</taxon>
        <taxon>Nannocystales</taxon>
        <taxon>Nannocystaceae</taxon>
        <taxon>Nannocystis</taxon>
    </lineage>
</organism>
<protein>
    <submittedName>
        <fullName evidence="1">Uncharacterized protein</fullName>
    </submittedName>
</protein>
<dbReference type="RefSeq" id="WP_269037179.1">
    <property type="nucleotide sequence ID" value="NZ_CP114040.1"/>
</dbReference>
<dbReference type="EMBL" id="CP114040">
    <property type="protein sequence ID" value="WAS94844.1"/>
    <property type="molecule type" value="Genomic_DNA"/>
</dbReference>
<accession>A0ABY7H6E1</accession>